<dbReference type="SUPFAM" id="SSF81606">
    <property type="entry name" value="PP2C-like"/>
    <property type="match status" value="1"/>
</dbReference>
<feature type="region of interest" description="Disordered" evidence="1">
    <location>
        <begin position="529"/>
        <end position="572"/>
    </location>
</feature>
<dbReference type="PANTHER" id="PTHR47992">
    <property type="entry name" value="PROTEIN PHOSPHATASE"/>
    <property type="match status" value="1"/>
</dbReference>
<accession>A0AA38SYB3</accession>
<feature type="domain" description="PPM-type phosphatase" evidence="2">
    <location>
        <begin position="173"/>
        <end position="512"/>
    </location>
</feature>
<feature type="compositionally biased region" description="Pro residues" evidence="1">
    <location>
        <begin position="540"/>
        <end position="572"/>
    </location>
</feature>
<reference evidence="3" key="1">
    <citation type="submission" date="2023-03" db="EMBL/GenBank/DDBJ databases">
        <title>Chromosome-scale reference genome and RAD-based genetic map of yellow starthistle (Centaurea solstitialis) reveal putative structural variation and QTLs associated with invader traits.</title>
        <authorList>
            <person name="Reatini B."/>
            <person name="Cang F.A."/>
            <person name="Jiang Q."/>
            <person name="Mckibben M.T.W."/>
            <person name="Barker M.S."/>
            <person name="Rieseberg L.H."/>
            <person name="Dlugosch K.M."/>
        </authorList>
    </citation>
    <scope>NUCLEOTIDE SEQUENCE</scope>
    <source>
        <strain evidence="3">CAN-66</strain>
        <tissue evidence="3">Leaf</tissue>
    </source>
</reference>
<dbReference type="GO" id="GO:0004722">
    <property type="term" value="F:protein serine/threonine phosphatase activity"/>
    <property type="evidence" value="ECO:0007669"/>
    <property type="project" value="InterPro"/>
</dbReference>
<dbReference type="InterPro" id="IPR032675">
    <property type="entry name" value="LRR_dom_sf"/>
</dbReference>
<evidence type="ECO:0000256" key="1">
    <source>
        <dbReference type="SAM" id="MobiDB-lite"/>
    </source>
</evidence>
<dbReference type="SUPFAM" id="SSF52047">
    <property type="entry name" value="RNI-like"/>
    <property type="match status" value="1"/>
</dbReference>
<dbReference type="Gene3D" id="3.60.40.10">
    <property type="entry name" value="PPM-type phosphatase domain"/>
    <property type="match status" value="1"/>
</dbReference>
<sequence length="572" mass="62530">MEEVLFVLDNRLVSFAKSARFLEILHLEECNRIRQRGILGTLSNRNLKLKSFSIVKCTGIKDQEHEVVDFSNCRCLRSLTIKSICTRVQKRNLVMVGKLCPHLHNLDLSGLCGITDSGLFELLTTCTPGLVNVNLSDCVKLIDKVVVDLVKIHGGSLEVLNLDGCRKIDDESLSAIAENCFLLNDLECVTFFKGFGVFLEVFQRFFKKQKPHFEVAEFCSSYLHEKVFEFWEAQYSMDTSIGTMEAILTKAFQYVDDLVAGTFDENVGSTAVVVLVMHTHLITANYGDSREVLSRGSEAIPLSVDHNPDVSEERSRIKSLGGLVLDYPCPRVYGILLMSRAIGTCIAGTYMNLMCFGLYTPSVPRLLTGLDLRNFPIFIFIFHSLSIAIPISSPATATPTAATAVVPFLSSQPGTALTMCSTCNRTGHHKPKGASKTPRPALVATTFTVAATTLPPLLPPPPHRCHHRYRHHRHPQRRHRNPVVAIVATTIVATEATANIAVSDATVVSVEATATTAVATAAIAVVYEATAPPSSSSRPPLSPSRLPPPPPWPPPPPPPPRPPPPPTTDAND</sequence>
<dbReference type="Gene3D" id="3.80.10.10">
    <property type="entry name" value="Ribonuclease Inhibitor"/>
    <property type="match status" value="1"/>
</dbReference>
<proteinExistence type="predicted"/>
<comment type="caution">
    <text evidence="3">The sequence shown here is derived from an EMBL/GenBank/DDBJ whole genome shotgun (WGS) entry which is preliminary data.</text>
</comment>
<dbReference type="SMART" id="SM00367">
    <property type="entry name" value="LRR_CC"/>
    <property type="match status" value="4"/>
</dbReference>
<dbReference type="Pfam" id="PF00481">
    <property type="entry name" value="PP2C"/>
    <property type="match status" value="1"/>
</dbReference>
<evidence type="ECO:0000313" key="3">
    <source>
        <dbReference type="EMBL" id="KAJ9551040.1"/>
    </source>
</evidence>
<dbReference type="EMBL" id="JARYMX010000004">
    <property type="protein sequence ID" value="KAJ9551040.1"/>
    <property type="molecule type" value="Genomic_DNA"/>
</dbReference>
<name>A0AA38SYB3_9ASTR</name>
<dbReference type="InterPro" id="IPR036457">
    <property type="entry name" value="PPM-type-like_dom_sf"/>
</dbReference>
<dbReference type="PROSITE" id="PS51746">
    <property type="entry name" value="PPM_2"/>
    <property type="match status" value="1"/>
</dbReference>
<dbReference type="Proteomes" id="UP001172457">
    <property type="component" value="Chromosome 4"/>
</dbReference>
<dbReference type="SMART" id="SM00332">
    <property type="entry name" value="PP2Cc"/>
    <property type="match status" value="1"/>
</dbReference>
<protein>
    <recommendedName>
        <fullName evidence="2">PPM-type phosphatase domain-containing protein</fullName>
    </recommendedName>
</protein>
<organism evidence="3 4">
    <name type="scientific">Centaurea solstitialis</name>
    <name type="common">yellow star-thistle</name>
    <dbReference type="NCBI Taxonomy" id="347529"/>
    <lineage>
        <taxon>Eukaryota</taxon>
        <taxon>Viridiplantae</taxon>
        <taxon>Streptophyta</taxon>
        <taxon>Embryophyta</taxon>
        <taxon>Tracheophyta</taxon>
        <taxon>Spermatophyta</taxon>
        <taxon>Magnoliopsida</taxon>
        <taxon>eudicotyledons</taxon>
        <taxon>Gunneridae</taxon>
        <taxon>Pentapetalae</taxon>
        <taxon>asterids</taxon>
        <taxon>campanulids</taxon>
        <taxon>Asterales</taxon>
        <taxon>Asteraceae</taxon>
        <taxon>Carduoideae</taxon>
        <taxon>Cardueae</taxon>
        <taxon>Centaureinae</taxon>
        <taxon>Centaurea</taxon>
    </lineage>
</organism>
<dbReference type="CDD" id="cd00143">
    <property type="entry name" value="PP2Cc"/>
    <property type="match status" value="1"/>
</dbReference>
<dbReference type="InterPro" id="IPR015655">
    <property type="entry name" value="PP2C"/>
</dbReference>
<evidence type="ECO:0000313" key="4">
    <source>
        <dbReference type="Proteomes" id="UP001172457"/>
    </source>
</evidence>
<dbReference type="InterPro" id="IPR006553">
    <property type="entry name" value="Leu-rich_rpt_Cys-con_subtyp"/>
</dbReference>
<dbReference type="InterPro" id="IPR001932">
    <property type="entry name" value="PPM-type_phosphatase-like_dom"/>
</dbReference>
<evidence type="ECO:0000259" key="2">
    <source>
        <dbReference type="PROSITE" id="PS51746"/>
    </source>
</evidence>
<gene>
    <name evidence="3" type="ORF">OSB04_015085</name>
</gene>
<dbReference type="AlphaFoldDB" id="A0AA38SYB3"/>
<keyword evidence="4" id="KW-1185">Reference proteome</keyword>
<feature type="compositionally biased region" description="Low complexity" evidence="1">
    <location>
        <begin position="529"/>
        <end position="539"/>
    </location>
</feature>